<proteinExistence type="predicted"/>
<evidence type="ECO:0000313" key="2">
    <source>
        <dbReference type="EMBL" id="MDX6029983.1"/>
    </source>
</evidence>
<comment type="caution">
    <text evidence="2">The sequence shown here is derived from an EMBL/GenBank/DDBJ whole genome shotgun (WGS) entry which is preliminary data.</text>
</comment>
<feature type="region of interest" description="Disordered" evidence="1">
    <location>
        <begin position="1"/>
        <end position="21"/>
    </location>
</feature>
<evidence type="ECO:0000313" key="3">
    <source>
        <dbReference type="Proteomes" id="UP001282336"/>
    </source>
</evidence>
<reference evidence="2" key="1">
    <citation type="submission" date="2023-11" db="EMBL/GenBank/DDBJ databases">
        <title>Scandinavium wanjuensis sp. nov., isolated from lettuce South Korea.</title>
        <authorList>
            <person name="Park J."/>
            <person name="Park S."/>
            <person name="Oh K.K."/>
            <person name="Cho G.S."/>
            <person name="Franz C.M.A.P."/>
        </authorList>
    </citation>
    <scope>NUCLEOTIDE SEQUENCE</scope>
    <source>
        <strain evidence="2">V105_12</strain>
    </source>
</reference>
<evidence type="ECO:0000256" key="1">
    <source>
        <dbReference type="SAM" id="MobiDB-lite"/>
    </source>
</evidence>
<dbReference type="RefSeq" id="WP_319626614.1">
    <property type="nucleotide sequence ID" value="NZ_JAWXRB010000001.1"/>
</dbReference>
<accession>A0AAJ2VSS0</accession>
<name>A0AAJ2VSS0_9ENTR</name>
<gene>
    <name evidence="2" type="ORF">SIL20_00450</name>
</gene>
<dbReference type="AlphaFoldDB" id="A0AAJ2VSS0"/>
<dbReference type="EMBL" id="JAWXRC010000017">
    <property type="protein sequence ID" value="MDX6029983.1"/>
    <property type="molecule type" value="Genomic_DNA"/>
</dbReference>
<sequence length="163" mass="18581">MQIDTPPPLIPQSTVNTTQGKPDNSLIRRTFLLSEQADRSLIRQVALNKLNDKKPVSVSALLRLIIESHITLDNEAKQASYTKYTPLSFNITLSGNMDEIKTLDDYRQRRANKTNRTFTLLKYQLVAIERQAALNRYENTGPQTVNALLLHLVNEYLKSIDNI</sequence>
<dbReference type="Proteomes" id="UP001282336">
    <property type="component" value="Unassembled WGS sequence"/>
</dbReference>
<feature type="compositionally biased region" description="Polar residues" evidence="1">
    <location>
        <begin position="11"/>
        <end position="21"/>
    </location>
</feature>
<protein>
    <submittedName>
        <fullName evidence="2">Uncharacterized protein</fullName>
    </submittedName>
</protein>
<feature type="compositionally biased region" description="Pro residues" evidence="1">
    <location>
        <begin position="1"/>
        <end position="10"/>
    </location>
</feature>
<organism evidence="2 3">
    <name type="scientific">Scandinavium lactucae</name>
    <dbReference type="NCBI Taxonomy" id="3095028"/>
    <lineage>
        <taxon>Bacteria</taxon>
        <taxon>Pseudomonadati</taxon>
        <taxon>Pseudomonadota</taxon>
        <taxon>Gammaproteobacteria</taxon>
        <taxon>Enterobacterales</taxon>
        <taxon>Enterobacteriaceae</taxon>
        <taxon>Scandinavium</taxon>
    </lineage>
</organism>